<evidence type="ECO:0000259" key="2">
    <source>
        <dbReference type="Pfam" id="PF08346"/>
    </source>
</evidence>
<dbReference type="Pfam" id="PF08346">
    <property type="entry name" value="AntA"/>
    <property type="match status" value="1"/>
</dbReference>
<dbReference type="InterPro" id="IPR013557">
    <property type="entry name" value="AntA/B_antirep"/>
</dbReference>
<dbReference type="RefSeq" id="WP_012231606.1">
    <property type="nucleotide sequence ID" value="NC_010161.1"/>
</dbReference>
<sequence length="248" mass="28461">MDNPIAITNNTINEESVQTVNARELHAFLEVGKKFADWIMERINKYDFVENRDYIVFPNLGKNLQGGRPSKDYALTLDMAKELSMVERNEKGKQARLYFIECERRAKQAAIPQQIDYSSPKAMMGFLNYLQGQIDQQDTIIEYLKPKAMALESLQRSDGLFGLTEAAKILEMQPKQFIQFLQKKGWVYRRTFGAPLLPYQDKIQKGLMDCPTHTIQTTEGTEKVVPAAKITTKGMGVLSQEMKRQNMH</sequence>
<dbReference type="KEGG" id="btr:BT_0988"/>
<dbReference type="PANTHER" id="PTHR36180">
    <property type="entry name" value="DNA-BINDING PROTEIN-RELATED-RELATED"/>
    <property type="match status" value="1"/>
</dbReference>
<dbReference type="HOGENOM" id="CLU_046670_11_3_5"/>
<reference evidence="3 4" key="1">
    <citation type="journal article" date="2007" name="Nat. Genet.">
        <title>Genomic analysis of Bartonella identifies type IV secretion systems as host adaptability factors.</title>
        <authorList>
            <person name="Saenz H.L."/>
            <person name="Engel P."/>
            <person name="Stoeckli M.C."/>
            <person name="Lanz C."/>
            <person name="Raddatz G."/>
            <person name="Vayssier-Taussat M."/>
            <person name="Birtles R."/>
            <person name="Schuster S.C."/>
            <person name="Dehio C."/>
        </authorList>
    </citation>
    <scope>NUCLEOTIDE SEQUENCE [LARGE SCALE GENOMIC DNA]</scope>
    <source>
        <strain evidence="4">DSM 28219 / CCUG 45778 / CIP 105476 / IBS 506</strain>
    </source>
</reference>
<dbReference type="Proteomes" id="UP000001592">
    <property type="component" value="Chromosome"/>
</dbReference>
<evidence type="ECO:0000259" key="1">
    <source>
        <dbReference type="Pfam" id="PF03374"/>
    </source>
</evidence>
<feature type="domain" description="Antirepressor protein C-terminal" evidence="1">
    <location>
        <begin position="141"/>
        <end position="243"/>
    </location>
</feature>
<protein>
    <submittedName>
        <fullName evidence="3">Anti-repressor protein</fullName>
    </submittedName>
</protein>
<dbReference type="eggNOG" id="COG3561">
    <property type="taxonomic scope" value="Bacteria"/>
</dbReference>
<accession>A9IT60</accession>
<dbReference type="Pfam" id="PF03374">
    <property type="entry name" value="ANT"/>
    <property type="match status" value="1"/>
</dbReference>
<evidence type="ECO:0000313" key="4">
    <source>
        <dbReference type="Proteomes" id="UP000001592"/>
    </source>
</evidence>
<dbReference type="AlphaFoldDB" id="A9IT60"/>
<dbReference type="GO" id="GO:0003677">
    <property type="term" value="F:DNA binding"/>
    <property type="evidence" value="ECO:0007669"/>
    <property type="project" value="InterPro"/>
</dbReference>
<name>A9IT60_BART1</name>
<keyword evidence="4" id="KW-1185">Reference proteome</keyword>
<gene>
    <name evidence="3" type="ordered locus">BT_0988</name>
</gene>
<evidence type="ECO:0000313" key="3">
    <source>
        <dbReference type="EMBL" id="CAK01385.1"/>
    </source>
</evidence>
<proteinExistence type="predicted"/>
<organism evidence="3 4">
    <name type="scientific">Bartonella tribocorum (strain DSM 28219 / CCUG 45778 / CIP 105476 / IBS 506)</name>
    <dbReference type="NCBI Taxonomy" id="382640"/>
    <lineage>
        <taxon>Bacteria</taxon>
        <taxon>Pseudomonadati</taxon>
        <taxon>Pseudomonadota</taxon>
        <taxon>Alphaproteobacteria</taxon>
        <taxon>Hyphomicrobiales</taxon>
        <taxon>Bartonellaceae</taxon>
        <taxon>Bartonella</taxon>
    </lineage>
</organism>
<dbReference type="PANTHER" id="PTHR36180:SF1">
    <property type="entry name" value="ANTA_ANTB ANTIREPRESSOR DOMAIN-CONTAINING PROTEIN"/>
    <property type="match status" value="1"/>
</dbReference>
<feature type="domain" description="AntA/AntB antirepressor" evidence="2">
    <location>
        <begin position="20"/>
        <end position="89"/>
    </location>
</feature>
<dbReference type="EMBL" id="AM260525">
    <property type="protein sequence ID" value="CAK01385.1"/>
    <property type="molecule type" value="Genomic_DNA"/>
</dbReference>
<dbReference type="InterPro" id="IPR005039">
    <property type="entry name" value="Ant_C"/>
</dbReference>